<reference evidence="1" key="1">
    <citation type="submission" date="2020-04" db="EMBL/GenBank/DDBJ databases">
        <authorList>
            <person name="Alioto T."/>
            <person name="Alioto T."/>
            <person name="Gomez Garrido J."/>
        </authorList>
    </citation>
    <scope>NUCLEOTIDE SEQUENCE</scope>
    <source>
        <strain evidence="1">A484AB</strain>
    </source>
</reference>
<evidence type="ECO:0000313" key="1">
    <source>
        <dbReference type="EMBL" id="CAB4010806.1"/>
    </source>
</evidence>
<keyword evidence="2" id="KW-1185">Reference proteome</keyword>
<gene>
    <name evidence="1" type="ORF">PACLA_8A069145</name>
</gene>
<dbReference type="Proteomes" id="UP001152795">
    <property type="component" value="Unassembled WGS sequence"/>
</dbReference>
<comment type="caution">
    <text evidence="1">The sequence shown here is derived from an EMBL/GenBank/DDBJ whole genome shotgun (WGS) entry which is preliminary data.</text>
</comment>
<sequence>MDYKKKTFPIDDIIKHAKLANFQLRDGMDFLYVSFFVERYANVLKFSDKDIDLLHDELVDYIILEDTDIPQSVWEEVKLQGNNDDTNAKRIRMDVIVAHLSGMTAPGSNSLQFPQLSRVLQLIIIPHSNA</sequence>
<name>A0A6S7HZA6_PARCT</name>
<dbReference type="AlphaFoldDB" id="A0A6S7HZA6"/>
<accession>A0A6S7HZA6</accession>
<proteinExistence type="predicted"/>
<organism evidence="1 2">
    <name type="scientific">Paramuricea clavata</name>
    <name type="common">Red gorgonian</name>
    <name type="synonym">Violescent sea-whip</name>
    <dbReference type="NCBI Taxonomy" id="317549"/>
    <lineage>
        <taxon>Eukaryota</taxon>
        <taxon>Metazoa</taxon>
        <taxon>Cnidaria</taxon>
        <taxon>Anthozoa</taxon>
        <taxon>Octocorallia</taxon>
        <taxon>Malacalcyonacea</taxon>
        <taxon>Plexauridae</taxon>
        <taxon>Paramuricea</taxon>
    </lineage>
</organism>
<protein>
    <submittedName>
        <fullName evidence="1">Uncharacterized protein</fullName>
    </submittedName>
</protein>
<evidence type="ECO:0000313" key="2">
    <source>
        <dbReference type="Proteomes" id="UP001152795"/>
    </source>
</evidence>
<dbReference type="EMBL" id="CACRXK020006912">
    <property type="protein sequence ID" value="CAB4010806.1"/>
    <property type="molecule type" value="Genomic_DNA"/>
</dbReference>